<dbReference type="RefSeq" id="WP_007737034.1">
    <property type="nucleotide sequence ID" value="NZ_AOMF01000035.1"/>
</dbReference>
<evidence type="ECO:0000313" key="5">
    <source>
        <dbReference type="Proteomes" id="UP000011680"/>
    </source>
</evidence>
<reference evidence="4 5" key="1">
    <citation type="journal article" date="2014" name="PLoS Genet.">
        <title>Phylogenetically driven sequencing of extremely halophilic archaea reveals strategies for static and dynamic osmo-response.</title>
        <authorList>
            <person name="Becker E.A."/>
            <person name="Seitzer P.M."/>
            <person name="Tritt A."/>
            <person name="Larsen D."/>
            <person name="Krusor M."/>
            <person name="Yao A.I."/>
            <person name="Wu D."/>
            <person name="Madern D."/>
            <person name="Eisen J.A."/>
            <person name="Darling A.E."/>
            <person name="Facciotti M.T."/>
        </authorList>
    </citation>
    <scope>NUCLEOTIDE SEQUENCE [LARGE SCALE GENOMIC DNA]</scope>
    <source>
        <strain evidence="4 5">JCM 13552</strain>
    </source>
</reference>
<dbReference type="eggNOG" id="arCOG08141">
    <property type="taxonomic scope" value="Archaea"/>
</dbReference>
<dbReference type="InterPro" id="IPR007527">
    <property type="entry name" value="Znf_SWIM"/>
</dbReference>
<evidence type="ECO:0000313" key="4">
    <source>
        <dbReference type="EMBL" id="EMA56530.1"/>
    </source>
</evidence>
<protein>
    <submittedName>
        <fullName evidence="4">Zinc finger SWIM domain protein</fullName>
    </submittedName>
</protein>
<sequence>MTTNEFSGQESGDSPNERRAEWERFSMTVLNGNGSGYVNVRNDSHENPGKHIYSVHVANGRADGCSCPDAIYRGAHCKHQCAVEQRPLVLSSADAASAQTPCVAADGGEVIGK</sequence>
<dbReference type="AlphaFoldDB" id="M0NIQ0"/>
<evidence type="ECO:0000256" key="2">
    <source>
        <dbReference type="SAM" id="MobiDB-lite"/>
    </source>
</evidence>
<feature type="region of interest" description="Disordered" evidence="2">
    <location>
        <begin position="1"/>
        <end position="20"/>
    </location>
</feature>
<dbReference type="EMBL" id="AOMF01000035">
    <property type="protein sequence ID" value="EMA56530.1"/>
    <property type="molecule type" value="Genomic_DNA"/>
</dbReference>
<accession>M0NIQ0</accession>
<feature type="compositionally biased region" description="Polar residues" evidence="2">
    <location>
        <begin position="1"/>
        <end position="14"/>
    </location>
</feature>
<dbReference type="PATRIC" id="fig|1227457.3.peg.344"/>
<comment type="caution">
    <text evidence="4">The sequence shown here is derived from an EMBL/GenBank/DDBJ whole genome shotgun (WGS) entry which is preliminary data.</text>
</comment>
<dbReference type="OrthoDB" id="189856at2157"/>
<evidence type="ECO:0000259" key="3">
    <source>
        <dbReference type="PROSITE" id="PS50966"/>
    </source>
</evidence>
<dbReference type="Proteomes" id="UP000011680">
    <property type="component" value="Unassembled WGS sequence"/>
</dbReference>
<proteinExistence type="predicted"/>
<feature type="domain" description="SWIM-type" evidence="3">
    <location>
        <begin position="53"/>
        <end position="88"/>
    </location>
</feature>
<evidence type="ECO:0000256" key="1">
    <source>
        <dbReference type="PROSITE-ProRule" id="PRU00325"/>
    </source>
</evidence>
<name>M0NIQ0_9EURY</name>
<keyword evidence="1" id="KW-0863">Zinc-finger</keyword>
<organism evidence="4 5">
    <name type="scientific">Halococcus thailandensis JCM 13552</name>
    <dbReference type="NCBI Taxonomy" id="1227457"/>
    <lineage>
        <taxon>Archaea</taxon>
        <taxon>Methanobacteriati</taxon>
        <taxon>Methanobacteriota</taxon>
        <taxon>Stenosarchaea group</taxon>
        <taxon>Halobacteria</taxon>
        <taxon>Halobacteriales</taxon>
        <taxon>Halococcaceae</taxon>
        <taxon>Halococcus</taxon>
    </lineage>
</organism>
<gene>
    <name evidence="4" type="ORF">C451_01943</name>
</gene>
<dbReference type="GO" id="GO:0008270">
    <property type="term" value="F:zinc ion binding"/>
    <property type="evidence" value="ECO:0007669"/>
    <property type="project" value="UniProtKB-KW"/>
</dbReference>
<keyword evidence="1" id="KW-0862">Zinc</keyword>
<keyword evidence="5" id="KW-1185">Reference proteome</keyword>
<dbReference type="PROSITE" id="PS50966">
    <property type="entry name" value="ZF_SWIM"/>
    <property type="match status" value="1"/>
</dbReference>
<keyword evidence="1" id="KW-0479">Metal-binding</keyword>